<organism evidence="2 3">
    <name type="scientific">Virgisporangium aliadipatigenens</name>
    <dbReference type="NCBI Taxonomy" id="741659"/>
    <lineage>
        <taxon>Bacteria</taxon>
        <taxon>Bacillati</taxon>
        <taxon>Actinomycetota</taxon>
        <taxon>Actinomycetes</taxon>
        <taxon>Micromonosporales</taxon>
        <taxon>Micromonosporaceae</taxon>
        <taxon>Virgisporangium</taxon>
    </lineage>
</organism>
<dbReference type="Proteomes" id="UP000619260">
    <property type="component" value="Unassembled WGS sequence"/>
</dbReference>
<dbReference type="PANTHER" id="PTHR14097:SF8">
    <property type="entry name" value="NAD(P)-BINDING DOMAIN-CONTAINING PROTEIN"/>
    <property type="match status" value="1"/>
</dbReference>
<feature type="domain" description="NAD(P)-binding" evidence="1">
    <location>
        <begin position="11"/>
        <end position="161"/>
    </location>
</feature>
<dbReference type="Pfam" id="PF13460">
    <property type="entry name" value="NAD_binding_10"/>
    <property type="match status" value="1"/>
</dbReference>
<dbReference type="InterPro" id="IPR016040">
    <property type="entry name" value="NAD(P)-bd_dom"/>
</dbReference>
<dbReference type="InterPro" id="IPR036291">
    <property type="entry name" value="NAD(P)-bd_dom_sf"/>
</dbReference>
<gene>
    <name evidence="2" type="ORF">Val02_58190</name>
</gene>
<dbReference type="PANTHER" id="PTHR14097">
    <property type="entry name" value="OXIDOREDUCTASE HTATIP2"/>
    <property type="match status" value="1"/>
</dbReference>
<dbReference type="Gene3D" id="3.40.50.720">
    <property type="entry name" value="NAD(P)-binding Rossmann-like Domain"/>
    <property type="match status" value="1"/>
</dbReference>
<accession>A0A8J3YRA9</accession>
<evidence type="ECO:0000313" key="2">
    <source>
        <dbReference type="EMBL" id="GIJ48933.1"/>
    </source>
</evidence>
<evidence type="ECO:0000313" key="3">
    <source>
        <dbReference type="Proteomes" id="UP000619260"/>
    </source>
</evidence>
<dbReference type="EMBL" id="BOPF01000023">
    <property type="protein sequence ID" value="GIJ48933.1"/>
    <property type="molecule type" value="Genomic_DNA"/>
</dbReference>
<comment type="caution">
    <text evidence="2">The sequence shown here is derived from an EMBL/GenBank/DDBJ whole genome shotgun (WGS) entry which is preliminary data.</text>
</comment>
<sequence length="230" mass="24905">MTGQRRVVVFGATGTAGSAVVRECLADERIAEVRAITRRSLGFADPKLRDIHCADFAHPEEIAHQLTGVDACFFCLGVSARGNDEEYYREVTLTYPLAAADVLRERSPEHTFVHLSAGGTDTSGRSRMLWARVKGETENQLRQAGLHRLIIARPGYIHPAPDHRPNGAGAALRRAIFPTVNAVLPGLAIRAEDLARGMIEAALGDSDLAVDGVLDNRALRALAARRTAHI</sequence>
<dbReference type="AlphaFoldDB" id="A0A8J3YRA9"/>
<proteinExistence type="predicted"/>
<name>A0A8J3YRA9_9ACTN</name>
<dbReference type="SUPFAM" id="SSF51735">
    <property type="entry name" value="NAD(P)-binding Rossmann-fold domains"/>
    <property type="match status" value="1"/>
</dbReference>
<evidence type="ECO:0000259" key="1">
    <source>
        <dbReference type="Pfam" id="PF13460"/>
    </source>
</evidence>
<dbReference type="RefSeq" id="WP_203902400.1">
    <property type="nucleotide sequence ID" value="NZ_BOPF01000023.1"/>
</dbReference>
<reference evidence="2" key="1">
    <citation type="submission" date="2021-01" db="EMBL/GenBank/DDBJ databases">
        <title>Whole genome shotgun sequence of Virgisporangium aliadipatigenens NBRC 105644.</title>
        <authorList>
            <person name="Komaki H."/>
            <person name="Tamura T."/>
        </authorList>
    </citation>
    <scope>NUCLEOTIDE SEQUENCE</scope>
    <source>
        <strain evidence="2">NBRC 105644</strain>
    </source>
</reference>
<protein>
    <submittedName>
        <fullName evidence="2">Epimerase</fullName>
    </submittedName>
</protein>
<keyword evidence="3" id="KW-1185">Reference proteome</keyword>